<keyword evidence="4" id="KW-1185">Reference proteome</keyword>
<reference evidence="4" key="1">
    <citation type="submission" date="2018-03" db="EMBL/GenBank/DDBJ databases">
        <title>A comparative analysis of the Nautiliaceae.</title>
        <authorList>
            <person name="Grosche A."/>
            <person name="Smedile F."/>
            <person name="Vetriani C."/>
        </authorList>
    </citation>
    <scope>NUCLEOTIDE SEQUENCE [LARGE SCALE GENOMIC DNA]</scope>
    <source>
        <strain evidence="4">TB6</strain>
    </source>
</reference>
<dbReference type="EMBL" id="RJVK01000001">
    <property type="protein sequence ID" value="ROR41113.1"/>
    <property type="molecule type" value="Genomic_DNA"/>
</dbReference>
<dbReference type="Proteomes" id="UP000298805">
    <property type="component" value="Chromosome"/>
</dbReference>
<sequence length="147" mass="17613">MKEVLNKRLEKLKAHYKALKDYHDFIIKLGNIYEPFEFSALSLEERAVLEAYLKRFSSVQDYLGAKIFPLLLDVKGIPYKKMSEVLSLMEKEEIINLEEWIEFRNVRNELEHDYPDEIKQALEDLKFCVENFEKIEEIIKKVFEYVS</sequence>
<gene>
    <name evidence="1" type="ORF">C6V80_04145</name>
    <name evidence="2" type="ORF">EDC58_0597</name>
</gene>
<evidence type="ECO:0000313" key="3">
    <source>
        <dbReference type="Proteomes" id="UP000272781"/>
    </source>
</evidence>
<reference evidence="1" key="3">
    <citation type="submission" date="2019-06" db="EMBL/GenBank/DDBJ databases">
        <title>A comparative analysis of the Nautiliaceae.</title>
        <authorList>
            <person name="Grosche A."/>
            <person name="Smedile F."/>
            <person name="Vetriani C."/>
        </authorList>
    </citation>
    <scope>NUCLEOTIDE SEQUENCE</scope>
    <source>
        <strain evidence="1">TB6</strain>
    </source>
</reference>
<evidence type="ECO:0000313" key="1">
    <source>
        <dbReference type="EMBL" id="QCI28174.1"/>
    </source>
</evidence>
<dbReference type="Proteomes" id="UP000272781">
    <property type="component" value="Unassembled WGS sequence"/>
</dbReference>
<dbReference type="EMBL" id="CP027432">
    <property type="protein sequence ID" value="QCI28174.1"/>
    <property type="molecule type" value="Genomic_DNA"/>
</dbReference>
<protein>
    <recommendedName>
        <fullName evidence="5">Nucleotidyltransferase substrate binding protein, HI0074 family</fullName>
    </recommendedName>
</protein>
<dbReference type="AlphaFoldDB" id="A0AAJ4REA2"/>
<dbReference type="RefSeq" id="WP_123352010.1">
    <property type="nucleotide sequence ID" value="NZ_CP027432.2"/>
</dbReference>
<evidence type="ECO:0000313" key="4">
    <source>
        <dbReference type="Proteomes" id="UP000298805"/>
    </source>
</evidence>
<evidence type="ECO:0008006" key="5">
    <source>
        <dbReference type="Google" id="ProtNLM"/>
    </source>
</evidence>
<organism evidence="2 3">
    <name type="scientific">Caminibacter pacificus</name>
    <dbReference type="NCBI Taxonomy" id="1424653"/>
    <lineage>
        <taxon>Bacteria</taxon>
        <taxon>Pseudomonadati</taxon>
        <taxon>Campylobacterota</taxon>
        <taxon>Epsilonproteobacteria</taxon>
        <taxon>Nautiliales</taxon>
        <taxon>Nautiliaceae</taxon>
        <taxon>Caminibacter</taxon>
    </lineage>
</organism>
<name>A0AAJ4REA2_9BACT</name>
<evidence type="ECO:0000313" key="2">
    <source>
        <dbReference type="EMBL" id="ROR41113.1"/>
    </source>
</evidence>
<dbReference type="Gene3D" id="1.20.120.330">
    <property type="entry name" value="Nucleotidyltransferases domain 2"/>
    <property type="match status" value="1"/>
</dbReference>
<dbReference type="SUPFAM" id="SSF81593">
    <property type="entry name" value="Nucleotidyltransferase substrate binding subunit/domain"/>
    <property type="match status" value="1"/>
</dbReference>
<proteinExistence type="predicted"/>
<accession>A0AAJ4REA2</accession>
<reference evidence="2 3" key="2">
    <citation type="submission" date="2018-11" db="EMBL/GenBank/DDBJ databases">
        <title>Genomic Encyclopedia of Type Strains, Phase IV (KMG-IV): sequencing the most valuable type-strain genomes for metagenomic binning, comparative biology and taxonomic classification.</title>
        <authorList>
            <person name="Goeker M."/>
        </authorList>
    </citation>
    <scope>NUCLEOTIDE SEQUENCE [LARGE SCALE GENOMIC DNA]</scope>
    <source>
        <strain evidence="2 3">DSM 27783</strain>
    </source>
</reference>